<reference evidence="2" key="1">
    <citation type="submission" date="2023-08" db="EMBL/GenBank/DDBJ databases">
        <title>A de novo genome assembly of Solanum verrucosum Schlechtendal, a Mexican diploid species geographically isolated from the other diploid A-genome species in potato relatives.</title>
        <authorList>
            <person name="Hosaka K."/>
        </authorList>
    </citation>
    <scope>NUCLEOTIDE SEQUENCE</scope>
    <source>
        <tissue evidence="2">Young leaves</tissue>
    </source>
</reference>
<name>A0AAF0Q1A4_SOLVR</name>
<dbReference type="Proteomes" id="UP001234989">
    <property type="component" value="Chromosome 2"/>
</dbReference>
<feature type="region of interest" description="Disordered" evidence="1">
    <location>
        <begin position="1"/>
        <end position="22"/>
    </location>
</feature>
<evidence type="ECO:0000256" key="1">
    <source>
        <dbReference type="SAM" id="MobiDB-lite"/>
    </source>
</evidence>
<sequence>MKNEGEKSEFTWGKDGASRQPACPKMFSETQVTRISIQRLVNPVEHSESLSKALGLGREEKKKRMKRRKRRAIKEIIMDIVGVIGAETIEVEGWRAWQSALQAPLKLRAGAWQSALQAPLKLRAGAWQSAQQAPLKFEG</sequence>
<evidence type="ECO:0000313" key="3">
    <source>
        <dbReference type="Proteomes" id="UP001234989"/>
    </source>
</evidence>
<organism evidence="2 3">
    <name type="scientific">Solanum verrucosum</name>
    <dbReference type="NCBI Taxonomy" id="315347"/>
    <lineage>
        <taxon>Eukaryota</taxon>
        <taxon>Viridiplantae</taxon>
        <taxon>Streptophyta</taxon>
        <taxon>Embryophyta</taxon>
        <taxon>Tracheophyta</taxon>
        <taxon>Spermatophyta</taxon>
        <taxon>Magnoliopsida</taxon>
        <taxon>eudicotyledons</taxon>
        <taxon>Gunneridae</taxon>
        <taxon>Pentapetalae</taxon>
        <taxon>asterids</taxon>
        <taxon>lamiids</taxon>
        <taxon>Solanales</taxon>
        <taxon>Solanaceae</taxon>
        <taxon>Solanoideae</taxon>
        <taxon>Solaneae</taxon>
        <taxon>Solanum</taxon>
    </lineage>
</organism>
<protein>
    <submittedName>
        <fullName evidence="2">Uncharacterized protein</fullName>
    </submittedName>
</protein>
<dbReference type="EMBL" id="CP133613">
    <property type="protein sequence ID" value="WMV14969.1"/>
    <property type="molecule type" value="Genomic_DNA"/>
</dbReference>
<gene>
    <name evidence="2" type="ORF">MTR67_008354</name>
</gene>
<dbReference type="AlphaFoldDB" id="A0AAF0Q1A4"/>
<keyword evidence="3" id="KW-1185">Reference proteome</keyword>
<evidence type="ECO:0000313" key="2">
    <source>
        <dbReference type="EMBL" id="WMV14969.1"/>
    </source>
</evidence>
<accession>A0AAF0Q1A4</accession>
<proteinExistence type="predicted"/>